<evidence type="ECO:0000259" key="4">
    <source>
        <dbReference type="PROSITE" id="PS51857"/>
    </source>
</evidence>
<reference evidence="5 6" key="1">
    <citation type="submission" date="2022-03" db="EMBL/GenBank/DDBJ databases">
        <title>Isotopic signatures of nitrous oxide derived from detoxification processes.</title>
        <authorList>
            <person name="Behrendt U."/>
            <person name="Buchen C."/>
            <person name="Well R."/>
            <person name="Ulrich A."/>
            <person name="Rohe L."/>
            <person name="Kolb S."/>
            <person name="Schloter M."/>
            <person name="Horn M.A."/>
            <person name="Augustin J."/>
        </authorList>
    </citation>
    <scope>NUCLEOTIDE SEQUENCE [LARGE SCALE GENOMIC DNA]</scope>
    <source>
        <strain evidence="5 6">S4-C24</strain>
    </source>
</reference>
<dbReference type="SUPFAM" id="SSF50249">
    <property type="entry name" value="Nucleic acid-binding proteins"/>
    <property type="match status" value="1"/>
</dbReference>
<evidence type="ECO:0000313" key="6">
    <source>
        <dbReference type="Proteomes" id="UP000829069"/>
    </source>
</evidence>
<dbReference type="PROSITE" id="PS00352">
    <property type="entry name" value="CSD_1"/>
    <property type="match status" value="1"/>
</dbReference>
<dbReference type="InterPro" id="IPR012340">
    <property type="entry name" value="NA-bd_OB-fold"/>
</dbReference>
<dbReference type="PANTHER" id="PTHR11544">
    <property type="entry name" value="COLD SHOCK DOMAIN CONTAINING PROTEINS"/>
    <property type="match status" value="1"/>
</dbReference>
<dbReference type="RefSeq" id="WP_127515201.1">
    <property type="nucleotide sequence ID" value="NZ_CP093326.1"/>
</dbReference>
<dbReference type="SMART" id="SM00357">
    <property type="entry name" value="CSP"/>
    <property type="match status" value="1"/>
</dbReference>
<dbReference type="InterPro" id="IPR012156">
    <property type="entry name" value="Cold_shock_CspA"/>
</dbReference>
<dbReference type="InterPro" id="IPR002059">
    <property type="entry name" value="CSP_DNA-bd"/>
</dbReference>
<dbReference type="Pfam" id="PF00313">
    <property type="entry name" value="CSD"/>
    <property type="match status" value="1"/>
</dbReference>
<dbReference type="Proteomes" id="UP000829069">
    <property type="component" value="Chromosome"/>
</dbReference>
<accession>A0ABY3W9Y5</accession>
<feature type="domain" description="CSD" evidence="4">
    <location>
        <begin position="1"/>
        <end position="66"/>
    </location>
</feature>
<dbReference type="PIRSF" id="PIRSF002599">
    <property type="entry name" value="Cold_shock_A"/>
    <property type="match status" value="1"/>
</dbReference>
<keyword evidence="2" id="KW-0963">Cytoplasm</keyword>
<evidence type="ECO:0000313" key="5">
    <source>
        <dbReference type="EMBL" id="UNK45383.1"/>
    </source>
</evidence>
<keyword evidence="6" id="KW-1185">Reference proteome</keyword>
<gene>
    <name evidence="5" type="ORF">MNQ99_15820</name>
</gene>
<organism evidence="5 6">
    <name type="scientific">Arthrobacter sulfonylureivorans</name>
    <dbReference type="NCBI Taxonomy" id="2486855"/>
    <lineage>
        <taxon>Bacteria</taxon>
        <taxon>Bacillati</taxon>
        <taxon>Actinomycetota</taxon>
        <taxon>Actinomycetes</taxon>
        <taxon>Micrococcales</taxon>
        <taxon>Micrococcaceae</taxon>
        <taxon>Arthrobacter</taxon>
    </lineage>
</organism>
<dbReference type="InterPro" id="IPR011129">
    <property type="entry name" value="CSD"/>
</dbReference>
<protein>
    <submittedName>
        <fullName evidence="5">Cold-shock protein</fullName>
    </submittedName>
</protein>
<dbReference type="InterPro" id="IPR050181">
    <property type="entry name" value="Cold_shock_domain"/>
</dbReference>
<sequence length="68" mass="7648">MALGTVKWFNAEKGYGFITVDEENSDVFVHWSAIQMDGYRSLDEGQRVEFQIGQGQKGPQAEEVRVAP</sequence>
<dbReference type="PRINTS" id="PR00050">
    <property type="entry name" value="COLDSHOCK"/>
</dbReference>
<proteinExistence type="predicted"/>
<comment type="subcellular location">
    <subcellularLocation>
        <location evidence="1 3">Cytoplasm</location>
    </subcellularLocation>
</comment>
<dbReference type="InterPro" id="IPR019844">
    <property type="entry name" value="CSD_CS"/>
</dbReference>
<dbReference type="PROSITE" id="PS51857">
    <property type="entry name" value="CSD_2"/>
    <property type="match status" value="1"/>
</dbReference>
<dbReference type="Gene3D" id="2.40.50.140">
    <property type="entry name" value="Nucleic acid-binding proteins"/>
    <property type="match status" value="1"/>
</dbReference>
<name>A0ABY3W9Y5_9MICC</name>
<evidence type="ECO:0000256" key="3">
    <source>
        <dbReference type="RuleBase" id="RU000408"/>
    </source>
</evidence>
<dbReference type="EMBL" id="CP093326">
    <property type="protein sequence ID" value="UNK45383.1"/>
    <property type="molecule type" value="Genomic_DNA"/>
</dbReference>
<evidence type="ECO:0000256" key="1">
    <source>
        <dbReference type="ARBA" id="ARBA00004496"/>
    </source>
</evidence>
<evidence type="ECO:0000256" key="2">
    <source>
        <dbReference type="ARBA" id="ARBA00022490"/>
    </source>
</evidence>
<dbReference type="CDD" id="cd04458">
    <property type="entry name" value="CSP_CDS"/>
    <property type="match status" value="1"/>
</dbReference>